<dbReference type="KEGG" id="crq:GCK72_016908"/>
<dbReference type="CTD" id="9803179"/>
<dbReference type="Pfam" id="PF07735">
    <property type="entry name" value="FBA_2"/>
    <property type="match status" value="1"/>
</dbReference>
<comment type="caution">
    <text evidence="2">The sequence shown here is derived from an EMBL/GenBank/DDBJ whole genome shotgun (WGS) entry which is preliminary data.</text>
</comment>
<dbReference type="InterPro" id="IPR001810">
    <property type="entry name" value="F-box_dom"/>
</dbReference>
<dbReference type="EMBL" id="WUAV01000005">
    <property type="protein sequence ID" value="KAF1750359.1"/>
    <property type="molecule type" value="Genomic_DNA"/>
</dbReference>
<name>A0A6A5G7A4_CAERE</name>
<dbReference type="PANTHER" id="PTHR21503">
    <property type="entry name" value="F-BOX-CONTAINING HYPOTHETICAL PROTEIN C.ELEGANS"/>
    <property type="match status" value="1"/>
</dbReference>
<dbReference type="PROSITE" id="PS50181">
    <property type="entry name" value="FBOX"/>
    <property type="match status" value="1"/>
</dbReference>
<sequence>MDNIPKPFPLLHLPRLPLKEVFSMMTPFELINISMASSKSKVIMKCFLKNDKNMKYRLVVKTSKEPKVSLFGSDTCFDYILTSDQSIHNKMDYAIFQDRLKYDILWVHSENLILDWMKLFKTVKELFSCRCSGVIFLPDSFPEQNKAVVDFMKLETDEIDGCFIRGETEDYEDIEYFLNNINVTEHLEIYTKLSDRFQIKRNTPLKGIVIHFGNCLTFNQLLQLDGLDIDIRKSNFTNIELNAFLLSWMASSSHRNLKRIKIPINDFESFETIFDLPHQVIDPKLIRQGKTSDNEIIQLEGGADIKRIDGATGTIYFELDNDQMMLIMIVSYLFT</sequence>
<proteinExistence type="predicted"/>
<evidence type="ECO:0000313" key="3">
    <source>
        <dbReference type="Proteomes" id="UP000483820"/>
    </source>
</evidence>
<protein>
    <recommendedName>
        <fullName evidence="1">F-box domain-containing protein</fullName>
    </recommendedName>
</protein>
<evidence type="ECO:0000259" key="1">
    <source>
        <dbReference type="PROSITE" id="PS50181"/>
    </source>
</evidence>
<reference evidence="2 3" key="1">
    <citation type="submission" date="2019-12" db="EMBL/GenBank/DDBJ databases">
        <title>Chromosome-level assembly of the Caenorhabditis remanei genome.</title>
        <authorList>
            <person name="Teterina A.A."/>
            <person name="Willis J.H."/>
            <person name="Phillips P.C."/>
        </authorList>
    </citation>
    <scope>NUCLEOTIDE SEQUENCE [LARGE SCALE GENOMIC DNA]</scope>
    <source>
        <strain evidence="2 3">PX506</strain>
        <tissue evidence="2">Whole organism</tissue>
    </source>
</reference>
<organism evidence="2 3">
    <name type="scientific">Caenorhabditis remanei</name>
    <name type="common">Caenorhabditis vulgaris</name>
    <dbReference type="NCBI Taxonomy" id="31234"/>
    <lineage>
        <taxon>Eukaryota</taxon>
        <taxon>Metazoa</taxon>
        <taxon>Ecdysozoa</taxon>
        <taxon>Nematoda</taxon>
        <taxon>Chromadorea</taxon>
        <taxon>Rhabditida</taxon>
        <taxon>Rhabditina</taxon>
        <taxon>Rhabditomorpha</taxon>
        <taxon>Rhabditoidea</taxon>
        <taxon>Rhabditidae</taxon>
        <taxon>Peloderinae</taxon>
        <taxon>Caenorhabditis</taxon>
    </lineage>
</organism>
<dbReference type="RefSeq" id="XP_003104411.2">
    <property type="nucleotide sequence ID" value="XM_003104363.2"/>
</dbReference>
<dbReference type="Proteomes" id="UP000483820">
    <property type="component" value="Chromosome V"/>
</dbReference>
<feature type="domain" description="F-box" evidence="1">
    <location>
        <begin position="7"/>
        <end position="59"/>
    </location>
</feature>
<dbReference type="AlphaFoldDB" id="A0A6A5G7A4"/>
<accession>A0A6A5G7A4</accession>
<evidence type="ECO:0000313" key="2">
    <source>
        <dbReference type="EMBL" id="KAF1750359.1"/>
    </source>
</evidence>
<dbReference type="InterPro" id="IPR012885">
    <property type="entry name" value="F-box_Sdz-33"/>
</dbReference>
<gene>
    <name evidence="2" type="ORF">GCK72_016908</name>
</gene>
<dbReference type="GeneID" id="9803179"/>